<proteinExistence type="predicted"/>
<feature type="domain" description="Chromosomal replication initiator protein DnaA ATPAse" evidence="1">
    <location>
        <begin position="141"/>
        <end position="232"/>
    </location>
</feature>
<accession>A0ABU8H8J9</accession>
<evidence type="ECO:0000259" key="2">
    <source>
        <dbReference type="Pfam" id="PF07319"/>
    </source>
</evidence>
<dbReference type="CDD" id="cd00009">
    <property type="entry name" value="AAA"/>
    <property type="match status" value="1"/>
</dbReference>
<dbReference type="InterPro" id="IPR027417">
    <property type="entry name" value="P-loop_NTPase"/>
</dbReference>
<dbReference type="InterPro" id="IPR009928">
    <property type="entry name" value="DnaI_N"/>
</dbReference>
<keyword evidence="4" id="KW-1185">Reference proteome</keyword>
<dbReference type="InterPro" id="IPR013317">
    <property type="entry name" value="DnaA_dom"/>
</dbReference>
<dbReference type="Gene3D" id="3.40.50.300">
    <property type="entry name" value="P-loop containing nucleotide triphosphate hydrolases"/>
    <property type="match status" value="1"/>
</dbReference>
<evidence type="ECO:0000313" key="3">
    <source>
        <dbReference type="EMBL" id="MEI5905504.1"/>
    </source>
</evidence>
<dbReference type="Proteomes" id="UP001312865">
    <property type="component" value="Unassembled WGS sequence"/>
</dbReference>
<evidence type="ECO:0000313" key="4">
    <source>
        <dbReference type="Proteomes" id="UP001312865"/>
    </source>
</evidence>
<dbReference type="Pfam" id="PF00308">
    <property type="entry name" value="Bac_DnaA"/>
    <property type="match status" value="1"/>
</dbReference>
<protein>
    <submittedName>
        <fullName evidence="3">Primosomal protein DnaI</fullName>
    </submittedName>
</protein>
<dbReference type="RefSeq" id="WP_336584924.1">
    <property type="nucleotide sequence ID" value="NZ_JBBAXC010000001.1"/>
</dbReference>
<reference evidence="3 4" key="1">
    <citation type="journal article" date="2018" name="J. Microbiol.">
        <title>Bacillus spongiae sp. nov., isolated from sponge of Jeju Island.</title>
        <authorList>
            <person name="Lee G.E."/>
            <person name="Im W.T."/>
            <person name="Park J.S."/>
        </authorList>
    </citation>
    <scope>NUCLEOTIDE SEQUENCE [LARGE SCALE GENOMIC DNA]</scope>
    <source>
        <strain evidence="3 4">135PIL107-10</strain>
    </source>
</reference>
<gene>
    <name evidence="3" type="primary">dnaI</name>
    <name evidence="3" type="ORF">WAK64_00300</name>
</gene>
<dbReference type="PANTHER" id="PTHR30050">
    <property type="entry name" value="CHROMOSOMAL REPLICATION INITIATOR PROTEIN DNAA"/>
    <property type="match status" value="1"/>
</dbReference>
<evidence type="ECO:0000259" key="1">
    <source>
        <dbReference type="Pfam" id="PF00308"/>
    </source>
</evidence>
<dbReference type="Pfam" id="PF07319">
    <property type="entry name" value="DnaI_N"/>
    <property type="match status" value="1"/>
</dbReference>
<dbReference type="EMBL" id="JBBAXC010000001">
    <property type="protein sequence ID" value="MEI5905504.1"/>
    <property type="molecule type" value="Genomic_DNA"/>
</dbReference>
<name>A0ABU8H8J9_9BACI</name>
<organism evidence="3 4">
    <name type="scientific">Bacillus spongiae</name>
    <dbReference type="NCBI Taxonomy" id="2683610"/>
    <lineage>
        <taxon>Bacteria</taxon>
        <taxon>Bacillati</taxon>
        <taxon>Bacillota</taxon>
        <taxon>Bacilli</taxon>
        <taxon>Bacillales</taxon>
        <taxon>Bacillaceae</taxon>
        <taxon>Bacillus</taxon>
    </lineage>
</organism>
<dbReference type="NCBIfam" id="NF006505">
    <property type="entry name" value="PRK08939.1"/>
    <property type="match status" value="1"/>
</dbReference>
<comment type="caution">
    <text evidence="3">The sequence shown here is derived from an EMBL/GenBank/DDBJ whole genome shotgun (WGS) entry which is preliminary data.</text>
</comment>
<dbReference type="PANTHER" id="PTHR30050:SF8">
    <property type="entry name" value="PRIMOSOMAL PROTEIN DNAI"/>
    <property type="match status" value="1"/>
</dbReference>
<sequence length="311" mass="35615">MEPINKTLKKIASSPKFQQTYNEMKNEILSDENVQRFLQQHSAELASNSIETGLMKLYEYSSQKKQCKGCPSLEGCRNMMKGFEPELFMRGSVIDINYRPCPSKILHDERSYLEELIQSIYVPKDILHATFADIALDTPSRMRAVKASEEFVEAYSADKKVKGLYLFGKFGVGKSYLLGAIANGLAEKKVPSLIVYVPEFFREMKQSLQDKSLNDKLKKIKTAPVLMLDDIGAESMSSWIRDDVLGTILQYRMLEDLPTFFSSNFDFEGLLHHLTYSQRGEEEKMKAARIMERMKYLATPINLDGPNRRDL</sequence>
<feature type="domain" description="Primosomal DnaI N-terminal" evidence="2">
    <location>
        <begin position="1"/>
        <end position="98"/>
    </location>
</feature>
<dbReference type="SUPFAM" id="SSF52540">
    <property type="entry name" value="P-loop containing nucleoside triphosphate hydrolases"/>
    <property type="match status" value="1"/>
</dbReference>